<dbReference type="AlphaFoldDB" id="A0A150FX95"/>
<accession>A0A150FX95</accession>
<dbReference type="InterPro" id="IPR036815">
    <property type="entry name" value="14-3-3_dom_sf"/>
</dbReference>
<evidence type="ECO:0000259" key="2">
    <source>
        <dbReference type="Pfam" id="PF00244"/>
    </source>
</evidence>
<protein>
    <recommendedName>
        <fullName evidence="2">14-3-3 domain-containing protein</fullName>
    </recommendedName>
</protein>
<sequence length="118" mass="13336">MKGDCHRYLAEYKVDEAWKTAVYQAMAAYTLAEEKACRLPPTNHIRLALALSFSIFYYRIVKEPLMACIMTKLALSKAVDDIDNIGGNCMATIHVMKRLTDNLKKWGLEMNGDGETQS</sequence>
<dbReference type="OrthoDB" id="10260625at2759"/>
<dbReference type="InterPro" id="IPR000308">
    <property type="entry name" value="14-3-3"/>
</dbReference>
<dbReference type="Pfam" id="PF00244">
    <property type="entry name" value="14-3-3"/>
    <property type="match status" value="1"/>
</dbReference>
<dbReference type="Proteomes" id="UP000075714">
    <property type="component" value="Unassembled WGS sequence"/>
</dbReference>
<evidence type="ECO:0000313" key="3">
    <source>
        <dbReference type="EMBL" id="KXZ42233.1"/>
    </source>
</evidence>
<dbReference type="PRINTS" id="PR00305">
    <property type="entry name" value="1433ZETA"/>
</dbReference>
<reference evidence="4" key="1">
    <citation type="journal article" date="2016" name="Nat. Commun.">
        <title>The Gonium pectorale genome demonstrates co-option of cell cycle regulation during the evolution of multicellularity.</title>
        <authorList>
            <person name="Hanschen E.R."/>
            <person name="Marriage T.N."/>
            <person name="Ferris P.J."/>
            <person name="Hamaji T."/>
            <person name="Toyoda A."/>
            <person name="Fujiyama A."/>
            <person name="Neme R."/>
            <person name="Noguchi H."/>
            <person name="Minakuchi Y."/>
            <person name="Suzuki M."/>
            <person name="Kawai-Toyooka H."/>
            <person name="Smith D.R."/>
            <person name="Sparks H."/>
            <person name="Anderson J."/>
            <person name="Bakaric R."/>
            <person name="Luria V."/>
            <person name="Karger A."/>
            <person name="Kirschner M.W."/>
            <person name="Durand P.M."/>
            <person name="Michod R.E."/>
            <person name="Nozaki H."/>
            <person name="Olson B.J."/>
        </authorList>
    </citation>
    <scope>NUCLEOTIDE SEQUENCE [LARGE SCALE GENOMIC DNA]</scope>
    <source>
        <strain evidence="4">NIES-2863</strain>
    </source>
</reference>
<dbReference type="PANTHER" id="PTHR18860">
    <property type="entry name" value="14-3-3 PROTEIN"/>
    <property type="match status" value="1"/>
</dbReference>
<dbReference type="InterPro" id="IPR023410">
    <property type="entry name" value="14-3-3_domain"/>
</dbReference>
<dbReference type="STRING" id="33097.A0A150FX95"/>
<comment type="caution">
    <text evidence="3">The sequence shown here is derived from an EMBL/GenBank/DDBJ whole genome shotgun (WGS) entry which is preliminary data.</text>
</comment>
<dbReference type="SUPFAM" id="SSF48445">
    <property type="entry name" value="14-3-3 protein"/>
    <property type="match status" value="1"/>
</dbReference>
<comment type="similarity">
    <text evidence="1">Belongs to the 14-3-3 family.</text>
</comment>
<evidence type="ECO:0000256" key="1">
    <source>
        <dbReference type="ARBA" id="ARBA00006141"/>
    </source>
</evidence>
<gene>
    <name evidence="3" type="ORF">GPECTOR_177g228</name>
</gene>
<keyword evidence="4" id="KW-1185">Reference proteome</keyword>
<evidence type="ECO:0000313" key="4">
    <source>
        <dbReference type="Proteomes" id="UP000075714"/>
    </source>
</evidence>
<dbReference type="EMBL" id="LSYV01000177">
    <property type="protein sequence ID" value="KXZ42233.1"/>
    <property type="molecule type" value="Genomic_DNA"/>
</dbReference>
<dbReference type="Gene3D" id="1.20.190.20">
    <property type="entry name" value="14-3-3 domain"/>
    <property type="match status" value="1"/>
</dbReference>
<feature type="domain" description="14-3-3" evidence="2">
    <location>
        <begin position="1"/>
        <end position="106"/>
    </location>
</feature>
<name>A0A150FX95_GONPE</name>
<organism evidence="3 4">
    <name type="scientific">Gonium pectorale</name>
    <name type="common">Green alga</name>
    <dbReference type="NCBI Taxonomy" id="33097"/>
    <lineage>
        <taxon>Eukaryota</taxon>
        <taxon>Viridiplantae</taxon>
        <taxon>Chlorophyta</taxon>
        <taxon>core chlorophytes</taxon>
        <taxon>Chlorophyceae</taxon>
        <taxon>CS clade</taxon>
        <taxon>Chlamydomonadales</taxon>
        <taxon>Volvocaceae</taxon>
        <taxon>Gonium</taxon>
    </lineage>
</organism>
<proteinExistence type="inferred from homology"/>